<comment type="subcellular location">
    <subcellularLocation>
        <location evidence="1">Membrane</location>
        <topology evidence="1">Multi-pass membrane protein</topology>
    </subcellularLocation>
</comment>
<keyword evidence="3 5" id="KW-1133">Transmembrane helix</keyword>
<feature type="transmembrane region" description="Helical" evidence="5">
    <location>
        <begin position="261"/>
        <end position="279"/>
    </location>
</feature>
<feature type="transmembrane region" description="Helical" evidence="5">
    <location>
        <begin position="354"/>
        <end position="377"/>
    </location>
</feature>
<dbReference type="OrthoDB" id="422206at2759"/>
<proteinExistence type="predicted"/>
<accession>A0A8S1SGR1</accession>
<keyword evidence="4 5" id="KW-0472">Membrane</keyword>
<evidence type="ECO:0000256" key="2">
    <source>
        <dbReference type="ARBA" id="ARBA00022692"/>
    </source>
</evidence>
<feature type="transmembrane region" description="Helical" evidence="5">
    <location>
        <begin position="175"/>
        <end position="194"/>
    </location>
</feature>
<feature type="transmembrane region" description="Helical" evidence="5">
    <location>
        <begin position="60"/>
        <end position="79"/>
    </location>
</feature>
<feature type="transmembrane region" description="Helical" evidence="5">
    <location>
        <begin position="227"/>
        <end position="249"/>
    </location>
</feature>
<feature type="transmembrane region" description="Helical" evidence="5">
    <location>
        <begin position="86"/>
        <end position="105"/>
    </location>
</feature>
<protein>
    <submittedName>
        <fullName evidence="6">Uncharacterized protein</fullName>
    </submittedName>
</protein>
<feature type="transmembrane region" description="Helical" evidence="5">
    <location>
        <begin position="299"/>
        <end position="317"/>
    </location>
</feature>
<evidence type="ECO:0000256" key="3">
    <source>
        <dbReference type="ARBA" id="ARBA00022989"/>
    </source>
</evidence>
<feature type="transmembrane region" description="Helical" evidence="5">
    <location>
        <begin position="323"/>
        <end position="342"/>
    </location>
</feature>
<evidence type="ECO:0000256" key="1">
    <source>
        <dbReference type="ARBA" id="ARBA00004141"/>
    </source>
</evidence>
<comment type="caution">
    <text evidence="6">The sequence shown here is derived from an EMBL/GenBank/DDBJ whole genome shotgun (WGS) entry which is preliminary data.</text>
</comment>
<feature type="transmembrane region" description="Helical" evidence="5">
    <location>
        <begin position="383"/>
        <end position="401"/>
    </location>
</feature>
<name>A0A8S1SGR1_9CILI</name>
<gene>
    <name evidence="6" type="ORF">PPENT_87.1.T0060165</name>
</gene>
<sequence>MPKGVVIVEFYANQIKSSFQKWLVLFSYSIIAMANVMQLVSYSPIWESAAIYYGIPPQDLQWIGNMNYITFFVLAPFCIKPLLVRLDISMHLIGVISALGAWIIWIGGQSYLMTMIGLFIIGISDAMILIVPRLLATSLGSFFQYIGMAFAYGFSSFYFDITDEQSIVNTKINEMNLMIAIFNTVGAVLFFMFFRNRPPHPASNSDNIVKDTIWKSTVKMLTKEESVIDLLSLGIFIELGWVQTTIISFELYPFGYTQAEVAINGTVYQISGVAVGLWASIKLDSQAKQGIQPDYDRYIKIFTSIGMITLILEAFIIEYLEFWMLLFVNFAMGMWVSILFILQQYKLILRNYTLLLNQYWLLDYCMVGFELNYLIVLPEFEQFGLWIGCLTITPGYLYILLNYKTKY</sequence>
<feature type="transmembrane region" description="Helical" evidence="5">
    <location>
        <begin position="142"/>
        <end position="159"/>
    </location>
</feature>
<dbReference type="Proteomes" id="UP000689195">
    <property type="component" value="Unassembled WGS sequence"/>
</dbReference>
<dbReference type="AlphaFoldDB" id="A0A8S1SGR1"/>
<feature type="transmembrane region" description="Helical" evidence="5">
    <location>
        <begin position="111"/>
        <end position="130"/>
    </location>
</feature>
<keyword evidence="7" id="KW-1185">Reference proteome</keyword>
<evidence type="ECO:0000313" key="6">
    <source>
        <dbReference type="EMBL" id="CAD8137584.1"/>
    </source>
</evidence>
<dbReference type="PANTHER" id="PTHR10924">
    <property type="entry name" value="MAJOR FACILITATOR SUPERFAMILY PROTEIN-RELATED"/>
    <property type="match status" value="1"/>
</dbReference>
<evidence type="ECO:0000313" key="7">
    <source>
        <dbReference type="Proteomes" id="UP000689195"/>
    </source>
</evidence>
<reference evidence="6" key="1">
    <citation type="submission" date="2021-01" db="EMBL/GenBank/DDBJ databases">
        <authorList>
            <consortium name="Genoscope - CEA"/>
            <person name="William W."/>
        </authorList>
    </citation>
    <scope>NUCLEOTIDE SEQUENCE</scope>
</reference>
<dbReference type="EMBL" id="CAJJDO010000006">
    <property type="protein sequence ID" value="CAD8137584.1"/>
    <property type="molecule type" value="Genomic_DNA"/>
</dbReference>
<evidence type="ECO:0000256" key="4">
    <source>
        <dbReference type="ARBA" id="ARBA00023136"/>
    </source>
</evidence>
<feature type="transmembrane region" description="Helical" evidence="5">
    <location>
        <begin position="22"/>
        <end position="40"/>
    </location>
</feature>
<keyword evidence="2 5" id="KW-0812">Transmembrane</keyword>
<evidence type="ECO:0000256" key="5">
    <source>
        <dbReference type="SAM" id="Phobius"/>
    </source>
</evidence>
<dbReference type="InterPro" id="IPR049680">
    <property type="entry name" value="FLVCR1-2_SLC49-like"/>
</dbReference>
<dbReference type="PANTHER" id="PTHR10924:SF6">
    <property type="entry name" value="SOLUTE CARRIER FAMILY 49 MEMBER A3"/>
    <property type="match status" value="1"/>
</dbReference>
<dbReference type="GO" id="GO:0016020">
    <property type="term" value="C:membrane"/>
    <property type="evidence" value="ECO:0007669"/>
    <property type="project" value="UniProtKB-SubCell"/>
</dbReference>
<organism evidence="6 7">
    <name type="scientific">Paramecium pentaurelia</name>
    <dbReference type="NCBI Taxonomy" id="43138"/>
    <lineage>
        <taxon>Eukaryota</taxon>
        <taxon>Sar</taxon>
        <taxon>Alveolata</taxon>
        <taxon>Ciliophora</taxon>
        <taxon>Intramacronucleata</taxon>
        <taxon>Oligohymenophorea</taxon>
        <taxon>Peniculida</taxon>
        <taxon>Parameciidae</taxon>
        <taxon>Paramecium</taxon>
    </lineage>
</organism>